<evidence type="ECO:0000313" key="2">
    <source>
        <dbReference type="EMBL" id="MBE5918479.1"/>
    </source>
</evidence>
<keyword evidence="1" id="KW-0812">Transmembrane</keyword>
<evidence type="ECO:0000256" key="1">
    <source>
        <dbReference type="SAM" id="Phobius"/>
    </source>
</evidence>
<name>A0A927YL68_9FIRM</name>
<organism evidence="2 3">
    <name type="scientific">Pseudobutyrivibrio ruminis</name>
    <dbReference type="NCBI Taxonomy" id="46206"/>
    <lineage>
        <taxon>Bacteria</taxon>
        <taxon>Bacillati</taxon>
        <taxon>Bacillota</taxon>
        <taxon>Clostridia</taxon>
        <taxon>Lachnospirales</taxon>
        <taxon>Lachnospiraceae</taxon>
        <taxon>Pseudobutyrivibrio</taxon>
    </lineage>
</organism>
<dbReference type="Proteomes" id="UP000766246">
    <property type="component" value="Unassembled WGS sequence"/>
</dbReference>
<keyword evidence="1" id="KW-0472">Membrane</keyword>
<dbReference type="EMBL" id="SVER01000003">
    <property type="protein sequence ID" value="MBE5918479.1"/>
    <property type="molecule type" value="Genomic_DNA"/>
</dbReference>
<feature type="transmembrane region" description="Helical" evidence="1">
    <location>
        <begin position="12"/>
        <end position="36"/>
    </location>
</feature>
<sequence>MEQKKREQRTIINIGTSLMVVILIGLAFAVIAALAISSSHNNYNLSIKLRDHTDEYYKASNLAYERIAKNNWENQEFTVDINENQVLNVKVDKGEIVCFQVENTADWEADSTQPVITIDD</sequence>
<comment type="caution">
    <text evidence="2">The sequence shown here is derived from an EMBL/GenBank/DDBJ whole genome shotgun (WGS) entry which is preliminary data.</text>
</comment>
<evidence type="ECO:0000313" key="3">
    <source>
        <dbReference type="Proteomes" id="UP000766246"/>
    </source>
</evidence>
<protein>
    <submittedName>
        <fullName evidence="2">Uncharacterized protein</fullName>
    </submittedName>
</protein>
<proteinExistence type="predicted"/>
<reference evidence="2" key="1">
    <citation type="submission" date="2019-04" db="EMBL/GenBank/DDBJ databases">
        <title>Evolution of Biomass-Degrading Anaerobic Consortia Revealed by Metagenomics.</title>
        <authorList>
            <person name="Peng X."/>
        </authorList>
    </citation>
    <scope>NUCLEOTIDE SEQUENCE</scope>
    <source>
        <strain evidence="2">SIG311</strain>
    </source>
</reference>
<dbReference type="AlphaFoldDB" id="A0A927YL68"/>
<keyword evidence="1" id="KW-1133">Transmembrane helix</keyword>
<accession>A0A927YL68</accession>
<gene>
    <name evidence="2" type="ORF">E7272_01425</name>
</gene>